<evidence type="ECO:0000256" key="3">
    <source>
        <dbReference type="ARBA" id="ARBA00022692"/>
    </source>
</evidence>
<evidence type="ECO:0000256" key="5">
    <source>
        <dbReference type="ARBA" id="ARBA00023136"/>
    </source>
</evidence>
<dbReference type="Proteomes" id="UP000186303">
    <property type="component" value="Chromosome 1"/>
</dbReference>
<feature type="transmembrane region" description="Helical" evidence="6">
    <location>
        <begin position="12"/>
        <end position="32"/>
    </location>
</feature>
<dbReference type="InterPro" id="IPR018937">
    <property type="entry name" value="MMgT"/>
</dbReference>
<gene>
    <name evidence="7" type="ORF">MSYG_0148</name>
</gene>
<evidence type="ECO:0000313" key="7">
    <source>
        <dbReference type="EMBL" id="SHO75815.1"/>
    </source>
</evidence>
<keyword evidence="5 6" id="KW-0472">Membrane</keyword>
<dbReference type="OrthoDB" id="44756at2759"/>
<evidence type="ECO:0000313" key="8">
    <source>
        <dbReference type="Proteomes" id="UP000186303"/>
    </source>
</evidence>
<feature type="transmembrane region" description="Helical" evidence="6">
    <location>
        <begin position="62"/>
        <end position="80"/>
    </location>
</feature>
<dbReference type="GO" id="GO:0012505">
    <property type="term" value="C:endomembrane system"/>
    <property type="evidence" value="ECO:0007669"/>
    <property type="project" value="UniProtKB-SubCell"/>
</dbReference>
<dbReference type="VEuPathDB" id="FungiDB:MSYG_0148"/>
<evidence type="ECO:0000256" key="4">
    <source>
        <dbReference type="ARBA" id="ARBA00022989"/>
    </source>
</evidence>
<evidence type="ECO:0000256" key="1">
    <source>
        <dbReference type="ARBA" id="ARBA00004127"/>
    </source>
</evidence>
<accession>A0A1M8A049</accession>
<protein>
    <submittedName>
        <fullName evidence="7">Uncharacterized protein</fullName>
    </submittedName>
</protein>
<evidence type="ECO:0000256" key="6">
    <source>
        <dbReference type="SAM" id="Phobius"/>
    </source>
</evidence>
<dbReference type="Pfam" id="PF10270">
    <property type="entry name" value="MMgT"/>
    <property type="match status" value="1"/>
</dbReference>
<dbReference type="AlphaFoldDB" id="A0A1M8A049"/>
<keyword evidence="4 6" id="KW-1133">Transmembrane helix</keyword>
<proteinExistence type="inferred from homology"/>
<sequence>MNAPAGERPSTLGRATVLAGVVLFFHAAYSIYEFLSQGKSLDLGTGSTQYENTIPLDMRLETLVAFAVLVLGCALTVPRLRPIAWSARMRETSIDCVDARAGFANVRHRGGKLFGMRE</sequence>
<organism evidence="7 8">
    <name type="scientific">Malassezia sympodialis (strain ATCC 42132)</name>
    <name type="common">Atopic eczema-associated yeast</name>
    <dbReference type="NCBI Taxonomy" id="1230383"/>
    <lineage>
        <taxon>Eukaryota</taxon>
        <taxon>Fungi</taxon>
        <taxon>Dikarya</taxon>
        <taxon>Basidiomycota</taxon>
        <taxon>Ustilaginomycotina</taxon>
        <taxon>Malasseziomycetes</taxon>
        <taxon>Malasseziales</taxon>
        <taxon>Malasseziaceae</taxon>
        <taxon>Malassezia</taxon>
    </lineage>
</organism>
<dbReference type="OMA" id="HRGRVMF"/>
<comment type="subcellular location">
    <subcellularLocation>
        <location evidence="1">Endomembrane system</location>
        <topology evidence="1">Multi-pass membrane protein</topology>
    </subcellularLocation>
</comment>
<keyword evidence="3 6" id="KW-0812">Transmembrane</keyword>
<evidence type="ECO:0000256" key="2">
    <source>
        <dbReference type="ARBA" id="ARBA00006109"/>
    </source>
</evidence>
<dbReference type="STRING" id="1230383.A0A1M8A049"/>
<dbReference type="EMBL" id="LT671821">
    <property type="protein sequence ID" value="SHO75815.1"/>
    <property type="molecule type" value="Genomic_DNA"/>
</dbReference>
<reference evidence="8" key="1">
    <citation type="journal article" date="2017" name="Nucleic Acids Res.">
        <title>Proteogenomics produces comprehensive and highly accurate protein-coding gene annotation in a complete genome assembly of Malassezia sympodialis.</title>
        <authorList>
            <person name="Zhu Y."/>
            <person name="Engstroem P.G."/>
            <person name="Tellgren-Roth C."/>
            <person name="Baudo C.D."/>
            <person name="Kennell J.C."/>
            <person name="Sun S."/>
            <person name="Billmyre R.B."/>
            <person name="Schroeder M.S."/>
            <person name="Andersson A."/>
            <person name="Holm T."/>
            <person name="Sigurgeirsson B."/>
            <person name="Wu G."/>
            <person name="Sankaranarayanan S.R."/>
            <person name="Siddharthan R."/>
            <person name="Sanyal K."/>
            <person name="Lundeberg J."/>
            <person name="Nystedt B."/>
            <person name="Boekhout T."/>
            <person name="Dawson T.L. Jr."/>
            <person name="Heitman J."/>
            <person name="Scheynius A."/>
            <person name="Lehtioe J."/>
        </authorList>
    </citation>
    <scope>NUCLEOTIDE SEQUENCE [LARGE SCALE GENOMIC DNA]</scope>
    <source>
        <strain evidence="8">ATCC 42132</strain>
    </source>
</reference>
<comment type="similarity">
    <text evidence="2">Belongs to the membrane magnesium transporter (TC 1.A.67) family.</text>
</comment>
<name>A0A1M8A049_MALS4</name>
<keyword evidence="8" id="KW-1185">Reference proteome</keyword>